<feature type="domain" description="Cytochrome oxidase subunit II transmembrane region profile" evidence="15">
    <location>
        <begin position="21"/>
        <end position="119"/>
    </location>
</feature>
<dbReference type="Pfam" id="PF06481">
    <property type="entry name" value="COX_ARM"/>
    <property type="match status" value="1"/>
</dbReference>
<dbReference type="GO" id="GO:0005886">
    <property type="term" value="C:plasma membrane"/>
    <property type="evidence" value="ECO:0007669"/>
    <property type="project" value="UniProtKB-SubCell"/>
</dbReference>
<evidence type="ECO:0000256" key="11">
    <source>
        <dbReference type="ARBA" id="ARBA00025694"/>
    </source>
</evidence>
<gene>
    <name evidence="16" type="primary">cyoA</name>
    <name evidence="16" type="ordered locus">RIEPE_0166</name>
</gene>
<comment type="subcellular location">
    <subcellularLocation>
        <location evidence="12">Cell membrane</location>
    </subcellularLocation>
    <subcellularLocation>
        <location evidence="1">Membrane</location>
        <topology evidence="1">Multi-pass membrane protein</topology>
    </subcellularLocation>
</comment>
<evidence type="ECO:0000259" key="14">
    <source>
        <dbReference type="PROSITE" id="PS50857"/>
    </source>
</evidence>
<feature type="transmembrane region" description="Helical" evidence="13">
    <location>
        <begin position="91"/>
        <end position="109"/>
    </location>
</feature>
<keyword evidence="12 16" id="KW-0560">Oxidoreductase</keyword>
<dbReference type="InterPro" id="IPR008972">
    <property type="entry name" value="Cupredoxin"/>
</dbReference>
<name>D4G7X4_RIEPU</name>
<dbReference type="PROSITE" id="PS50999">
    <property type="entry name" value="COX2_TM"/>
    <property type="match status" value="1"/>
</dbReference>
<evidence type="ECO:0000256" key="8">
    <source>
        <dbReference type="ARBA" id="ARBA00022989"/>
    </source>
</evidence>
<dbReference type="Gene3D" id="2.60.40.420">
    <property type="entry name" value="Cupredoxins - blue copper proteins"/>
    <property type="match status" value="1"/>
</dbReference>
<dbReference type="AlphaFoldDB" id="D4G7X4"/>
<reference evidence="16" key="1">
    <citation type="submission" date="2008-05" db="EMBL/GenBank/DDBJ databases">
        <title>Genome sequence of Riesia pediculicola USDA.</title>
        <authorList>
            <person name="Kirkness E.F."/>
        </authorList>
    </citation>
    <scope>NUCLEOTIDE SEQUENCE [LARGE SCALE GENOMIC DNA]</scope>
    <source>
        <strain evidence="16">USDA</strain>
    </source>
</reference>
<keyword evidence="6 13" id="KW-0812">Transmembrane</keyword>
<evidence type="ECO:0000259" key="15">
    <source>
        <dbReference type="PROSITE" id="PS50999"/>
    </source>
</evidence>
<sequence>MKIFKLKKILHWFSIILVSTLLSGCNSSLMNPQGTISEDQKVIILSSIGLMCIIVVPVIFMAIFFSIKYWEKNNKKSVYLPDWSFSKKIEFFCWFLPMIIVLILSILAWKTTHRLDPYKKINSSEKKIIIQAISTDWKWFFIYPFQKIATINEICIPINVPIEFHLTSYSVMNSFFIPSLGGQIYAMNGMKTRINLISKNIGVTDGFSSSYSGSGFSDMKFKVIMCNKSDYIRWIEKVKNSKNQLKSFEEFKKIAAPSVNNPISYFSNVFPNLYDYLTFKH</sequence>
<evidence type="ECO:0000256" key="12">
    <source>
        <dbReference type="PIRNR" id="PIRNR000292"/>
    </source>
</evidence>
<dbReference type="GO" id="GO:0005507">
    <property type="term" value="F:copper ion binding"/>
    <property type="evidence" value="ECO:0007669"/>
    <property type="project" value="InterPro"/>
</dbReference>
<dbReference type="InterPro" id="IPR010514">
    <property type="entry name" value="COX_ARM"/>
</dbReference>
<dbReference type="PIRSF" id="PIRSF000292">
    <property type="entry name" value="Ubi_od_II"/>
    <property type="match status" value="1"/>
</dbReference>
<keyword evidence="4 12" id="KW-0813">Transport</keyword>
<dbReference type="STRING" id="515618.RIEPE_0166"/>
<evidence type="ECO:0000256" key="3">
    <source>
        <dbReference type="ARBA" id="ARBA00011700"/>
    </source>
</evidence>
<dbReference type="EMBL" id="CP001085">
    <property type="protein sequence ID" value="ADD79618.1"/>
    <property type="molecule type" value="Genomic_DNA"/>
</dbReference>
<organism evidence="16 17">
    <name type="scientific">Riesia pediculicola (strain USDA)</name>
    <dbReference type="NCBI Taxonomy" id="515618"/>
    <lineage>
        <taxon>Bacteria</taxon>
        <taxon>Pseudomonadati</taxon>
        <taxon>Pseudomonadota</taxon>
        <taxon>Gammaproteobacteria</taxon>
        <taxon>Enterobacterales</taxon>
        <taxon>Enterobacteriaceae</taxon>
        <taxon>Candidatus Riesia</taxon>
    </lineage>
</organism>
<keyword evidence="7 12" id="KW-0249">Electron transport</keyword>
<dbReference type="PROSITE" id="PS50857">
    <property type="entry name" value="COX2_CUA"/>
    <property type="match status" value="1"/>
</dbReference>
<dbReference type="PANTHER" id="PTHR22888:SF18">
    <property type="entry name" value="CYTOCHROME BO(3) UBIQUINOL OXIDASE SUBUNIT 2"/>
    <property type="match status" value="1"/>
</dbReference>
<evidence type="ECO:0000256" key="10">
    <source>
        <dbReference type="ARBA" id="ARBA00023288"/>
    </source>
</evidence>
<dbReference type="GO" id="GO:0004129">
    <property type="term" value="F:cytochrome-c oxidase activity"/>
    <property type="evidence" value="ECO:0007669"/>
    <property type="project" value="UniProtKB-UniRule"/>
</dbReference>
<dbReference type="PROSITE" id="PS51257">
    <property type="entry name" value="PROKAR_LIPOPROTEIN"/>
    <property type="match status" value="1"/>
</dbReference>
<feature type="domain" description="Cytochrome oxidase subunit II copper A binding" evidence="14">
    <location>
        <begin position="125"/>
        <end position="237"/>
    </location>
</feature>
<comment type="subunit">
    <text evidence="3">Heterooctamer of two A chains, two B chains, two C chains and two D chains.</text>
</comment>
<keyword evidence="8 13" id="KW-1133">Transmembrane helix</keyword>
<evidence type="ECO:0000313" key="17">
    <source>
        <dbReference type="Proteomes" id="UP000001700"/>
    </source>
</evidence>
<dbReference type="InterPro" id="IPR036257">
    <property type="entry name" value="Cyt_c_oxidase_su2_TM_sf"/>
</dbReference>
<dbReference type="GO" id="GO:0009486">
    <property type="term" value="F:cytochrome bo3 ubiquinol oxidase activity"/>
    <property type="evidence" value="ECO:0007669"/>
    <property type="project" value="InterPro"/>
</dbReference>
<dbReference type="InterPro" id="IPR011759">
    <property type="entry name" value="Cyt_c_oxidase_su2_TM_dom"/>
</dbReference>
<protein>
    <recommendedName>
        <fullName evidence="12">Ubiquinol oxidase subunit 2</fullName>
    </recommendedName>
</protein>
<dbReference type="OrthoDB" id="9783445at2"/>
<proteinExistence type="inferred from homology"/>
<dbReference type="eggNOG" id="COG1622">
    <property type="taxonomic scope" value="Bacteria"/>
</dbReference>
<keyword evidence="9 12" id="KW-0472">Membrane</keyword>
<comment type="similarity">
    <text evidence="2 12">Belongs to the cytochrome c oxidase subunit 2 family.</text>
</comment>
<evidence type="ECO:0000313" key="16">
    <source>
        <dbReference type="EMBL" id="ADD79618.1"/>
    </source>
</evidence>
<dbReference type="RefSeq" id="WP_013087605.1">
    <property type="nucleotide sequence ID" value="NC_014109.1"/>
</dbReference>
<dbReference type="HOGENOM" id="CLU_036876_6_1_6"/>
<dbReference type="SUPFAM" id="SSF81464">
    <property type="entry name" value="Cytochrome c oxidase subunit II-like, transmembrane region"/>
    <property type="match status" value="1"/>
</dbReference>
<evidence type="ECO:0000256" key="13">
    <source>
        <dbReference type="SAM" id="Phobius"/>
    </source>
</evidence>
<comment type="function">
    <text evidence="11">Cytochrome bo(3) ubiquinol terminal oxidase is the component of the aerobic respiratory chain of E.coli that predominates when cells are grown at high aeration. Has proton pump activity across the membrane in addition to electron transfer, pumping 2 protons/electron.</text>
</comment>
<dbReference type="Proteomes" id="UP000001700">
    <property type="component" value="Chromosome"/>
</dbReference>
<dbReference type="InterPro" id="IPR045187">
    <property type="entry name" value="CcO_II"/>
</dbReference>
<dbReference type="SUPFAM" id="SSF49503">
    <property type="entry name" value="Cupredoxins"/>
    <property type="match status" value="1"/>
</dbReference>
<keyword evidence="17" id="KW-1185">Reference proteome</keyword>
<evidence type="ECO:0000256" key="6">
    <source>
        <dbReference type="ARBA" id="ARBA00022692"/>
    </source>
</evidence>
<dbReference type="GO" id="GO:0042773">
    <property type="term" value="P:ATP synthesis coupled electron transport"/>
    <property type="evidence" value="ECO:0007669"/>
    <property type="project" value="TreeGrafter"/>
</dbReference>
<dbReference type="InterPro" id="IPR002429">
    <property type="entry name" value="CcO_II-like_C"/>
</dbReference>
<evidence type="ECO:0000256" key="2">
    <source>
        <dbReference type="ARBA" id="ARBA00007866"/>
    </source>
</evidence>
<keyword evidence="10" id="KW-0449">Lipoprotein</keyword>
<dbReference type="Gene3D" id="1.10.287.90">
    <property type="match status" value="1"/>
</dbReference>
<feature type="transmembrane region" description="Helical" evidence="13">
    <location>
        <begin position="43"/>
        <end position="70"/>
    </location>
</feature>
<dbReference type="GO" id="GO:0016682">
    <property type="term" value="F:oxidoreductase activity, acting on diphenols and related substances as donors, oxygen as acceptor"/>
    <property type="evidence" value="ECO:0007669"/>
    <property type="project" value="InterPro"/>
</dbReference>
<evidence type="ECO:0000256" key="9">
    <source>
        <dbReference type="ARBA" id="ARBA00023136"/>
    </source>
</evidence>
<dbReference type="InterPro" id="IPR006333">
    <property type="entry name" value="Cyt_o_ubiquinol_oxidase_su2"/>
</dbReference>
<evidence type="ECO:0000256" key="7">
    <source>
        <dbReference type="ARBA" id="ARBA00022982"/>
    </source>
</evidence>
<keyword evidence="5 12" id="KW-0679">Respiratory chain</keyword>
<dbReference type="KEGG" id="rip:RIEPE_0166"/>
<evidence type="ECO:0000256" key="4">
    <source>
        <dbReference type="ARBA" id="ARBA00022448"/>
    </source>
</evidence>
<dbReference type="Pfam" id="PF00116">
    <property type="entry name" value="COX2"/>
    <property type="match status" value="1"/>
</dbReference>
<accession>D4G7X4</accession>
<evidence type="ECO:0000256" key="5">
    <source>
        <dbReference type="ARBA" id="ARBA00022660"/>
    </source>
</evidence>
<dbReference type="PANTHER" id="PTHR22888">
    <property type="entry name" value="CYTOCHROME C OXIDASE, SUBUNIT II"/>
    <property type="match status" value="1"/>
</dbReference>
<keyword evidence="12" id="KW-1003">Cell membrane</keyword>
<evidence type="ECO:0000256" key="1">
    <source>
        <dbReference type="ARBA" id="ARBA00004141"/>
    </source>
</evidence>
<dbReference type="NCBIfam" id="TIGR01433">
    <property type="entry name" value="CyoA"/>
    <property type="match status" value="1"/>
</dbReference>